<evidence type="ECO:0000256" key="6">
    <source>
        <dbReference type="ARBA" id="ARBA00022741"/>
    </source>
</evidence>
<keyword evidence="9" id="KW-0289">Folate biosynthesis</keyword>
<dbReference type="InterPro" id="IPR000550">
    <property type="entry name" value="Hppk"/>
</dbReference>
<dbReference type="GO" id="GO:0016301">
    <property type="term" value="F:kinase activity"/>
    <property type="evidence" value="ECO:0007669"/>
    <property type="project" value="UniProtKB-KW"/>
</dbReference>
<dbReference type="NCBIfam" id="TIGR01498">
    <property type="entry name" value="folK"/>
    <property type="match status" value="1"/>
</dbReference>
<dbReference type="GO" id="GO:0003848">
    <property type="term" value="F:2-amino-4-hydroxy-6-hydroxymethyldihydropteridine diphosphokinase activity"/>
    <property type="evidence" value="ECO:0007669"/>
    <property type="project" value="UniProtKB-EC"/>
</dbReference>
<evidence type="ECO:0000313" key="14">
    <source>
        <dbReference type="EMBL" id="MBB4615643.1"/>
    </source>
</evidence>
<dbReference type="GO" id="GO:0046654">
    <property type="term" value="P:tetrahydrofolate biosynthetic process"/>
    <property type="evidence" value="ECO:0007669"/>
    <property type="project" value="UniProtKB-UniPathway"/>
</dbReference>
<comment type="caution">
    <text evidence="14">The sequence shown here is derived from an EMBL/GenBank/DDBJ whole genome shotgun (WGS) entry which is preliminary data.</text>
</comment>
<comment type="function">
    <text evidence="10">Catalyzes the transfer of pyrophosphate from adenosine triphosphate (ATP) to 6-hydroxymethyl-7,8-dihydropterin, an enzymatic step in folate biosynthesis pathway.</text>
</comment>
<dbReference type="PANTHER" id="PTHR43071:SF1">
    <property type="entry name" value="2-AMINO-4-HYDROXY-6-HYDROXYMETHYLDIHYDROPTERIDINE PYROPHOSPHOKINASE"/>
    <property type="match status" value="1"/>
</dbReference>
<dbReference type="PANTHER" id="PTHR43071">
    <property type="entry name" value="2-AMINO-4-HYDROXY-6-HYDROXYMETHYLDIHYDROPTERIDINE PYROPHOSPHOKINASE"/>
    <property type="match status" value="1"/>
</dbReference>
<dbReference type="GO" id="GO:0046656">
    <property type="term" value="P:folic acid biosynthetic process"/>
    <property type="evidence" value="ECO:0007669"/>
    <property type="project" value="UniProtKB-KW"/>
</dbReference>
<dbReference type="SUPFAM" id="SSF55083">
    <property type="entry name" value="6-hydroxymethyl-7,8-dihydropterin pyrophosphokinase, HPPK"/>
    <property type="match status" value="1"/>
</dbReference>
<evidence type="ECO:0000256" key="7">
    <source>
        <dbReference type="ARBA" id="ARBA00022777"/>
    </source>
</evidence>
<keyword evidence="7 14" id="KW-0418">Kinase</keyword>
<sequence length="131" mass="14751">MRLGLEVEAVAPVIRSRPVGPSQREYANGAAVISTSLEPLELLDLLQDVECWFGRRRQGQRWRSRTLDLDIVLWSGGCWADAVLTVPHREFRKRGFVLGPAARIAPHWRDPLSGLTLRQLANRLNRSSAKA</sequence>
<evidence type="ECO:0000256" key="10">
    <source>
        <dbReference type="ARBA" id="ARBA00029409"/>
    </source>
</evidence>
<evidence type="ECO:0000256" key="2">
    <source>
        <dbReference type="ARBA" id="ARBA00005810"/>
    </source>
</evidence>
<evidence type="ECO:0000313" key="15">
    <source>
        <dbReference type="Proteomes" id="UP000538566"/>
    </source>
</evidence>
<evidence type="ECO:0000256" key="5">
    <source>
        <dbReference type="ARBA" id="ARBA00022679"/>
    </source>
</evidence>
<dbReference type="InterPro" id="IPR035907">
    <property type="entry name" value="Hppk_sf"/>
</dbReference>
<dbReference type="GO" id="GO:0005524">
    <property type="term" value="F:ATP binding"/>
    <property type="evidence" value="ECO:0007669"/>
    <property type="project" value="UniProtKB-KW"/>
</dbReference>
<dbReference type="Pfam" id="PF01288">
    <property type="entry name" value="HPPK"/>
    <property type="match status" value="1"/>
</dbReference>
<dbReference type="UniPathway" id="UPA00077">
    <property type="reaction ID" value="UER00155"/>
</dbReference>
<name>A0A7W7AEN6_9SPHN</name>
<evidence type="ECO:0000256" key="3">
    <source>
        <dbReference type="ARBA" id="ARBA00013253"/>
    </source>
</evidence>
<evidence type="ECO:0000256" key="4">
    <source>
        <dbReference type="ARBA" id="ARBA00016218"/>
    </source>
</evidence>
<evidence type="ECO:0000256" key="1">
    <source>
        <dbReference type="ARBA" id="ARBA00005051"/>
    </source>
</evidence>
<comment type="pathway">
    <text evidence="1">Cofactor biosynthesis; tetrahydrofolate biosynthesis; 2-amino-4-hydroxy-6-hydroxymethyl-7,8-dihydropteridine diphosphate from 7,8-dihydroneopterin triphosphate: step 4/4.</text>
</comment>
<gene>
    <name evidence="14" type="ORF">GGR37_003943</name>
</gene>
<accession>A0A7W7AEN6</accession>
<keyword evidence="5 14" id="KW-0808">Transferase</keyword>
<evidence type="ECO:0000256" key="11">
    <source>
        <dbReference type="ARBA" id="ARBA00029766"/>
    </source>
</evidence>
<dbReference type="AlphaFoldDB" id="A0A7W7AEN6"/>
<keyword evidence="6" id="KW-0547">Nucleotide-binding</keyword>
<reference evidence="14 15" key="1">
    <citation type="submission" date="2020-08" db="EMBL/GenBank/DDBJ databases">
        <title>Genomic Encyclopedia of Type Strains, Phase IV (KMG-IV): sequencing the most valuable type-strain genomes for metagenomic binning, comparative biology and taxonomic classification.</title>
        <authorList>
            <person name="Goeker M."/>
        </authorList>
    </citation>
    <scope>NUCLEOTIDE SEQUENCE [LARGE SCALE GENOMIC DNA]</scope>
    <source>
        <strain evidence="14 15">DSM 17507</strain>
    </source>
</reference>
<keyword evidence="8" id="KW-0067">ATP-binding</keyword>
<proteinExistence type="inferred from homology"/>
<evidence type="ECO:0000256" key="9">
    <source>
        <dbReference type="ARBA" id="ARBA00022909"/>
    </source>
</evidence>
<keyword evidence="15" id="KW-1185">Reference proteome</keyword>
<dbReference type="EC" id="2.7.6.3" evidence="3"/>
<dbReference type="Gene3D" id="3.30.70.560">
    <property type="entry name" value="7,8-Dihydro-6-hydroxymethylpterin-pyrophosphokinase HPPK"/>
    <property type="match status" value="1"/>
</dbReference>
<dbReference type="Proteomes" id="UP000538566">
    <property type="component" value="Unassembled WGS sequence"/>
</dbReference>
<feature type="domain" description="7,8-dihydro-6-hydroxymethylpterin-pyrophosphokinase" evidence="13">
    <location>
        <begin position="6"/>
        <end position="106"/>
    </location>
</feature>
<evidence type="ECO:0000256" key="12">
    <source>
        <dbReference type="ARBA" id="ARBA00033413"/>
    </source>
</evidence>
<evidence type="ECO:0000259" key="13">
    <source>
        <dbReference type="Pfam" id="PF01288"/>
    </source>
</evidence>
<comment type="similarity">
    <text evidence="2">Belongs to the HPPK family.</text>
</comment>
<dbReference type="EMBL" id="JACHOA010000010">
    <property type="protein sequence ID" value="MBB4615643.1"/>
    <property type="molecule type" value="Genomic_DNA"/>
</dbReference>
<protein>
    <recommendedName>
        <fullName evidence="4">2-amino-4-hydroxy-6-hydroxymethyldihydropteridine pyrophosphokinase</fullName>
        <ecNumber evidence="3">2.7.6.3</ecNumber>
    </recommendedName>
    <alternativeName>
        <fullName evidence="11">6-hydroxymethyl-7,8-dihydropterin pyrophosphokinase</fullName>
    </alternativeName>
    <alternativeName>
        <fullName evidence="12">7,8-dihydro-6-hydroxymethylpterin-pyrophosphokinase</fullName>
    </alternativeName>
</protein>
<evidence type="ECO:0000256" key="8">
    <source>
        <dbReference type="ARBA" id="ARBA00022840"/>
    </source>
</evidence>
<organism evidence="14 15">
    <name type="scientific">Novosphingobium taihuense</name>
    <dbReference type="NCBI Taxonomy" id="260085"/>
    <lineage>
        <taxon>Bacteria</taxon>
        <taxon>Pseudomonadati</taxon>
        <taxon>Pseudomonadota</taxon>
        <taxon>Alphaproteobacteria</taxon>
        <taxon>Sphingomonadales</taxon>
        <taxon>Sphingomonadaceae</taxon>
        <taxon>Novosphingobium</taxon>
    </lineage>
</organism>